<evidence type="ECO:0000259" key="1">
    <source>
        <dbReference type="SMART" id="SM00909"/>
    </source>
</evidence>
<dbReference type="RefSeq" id="WP_089283936.1">
    <property type="nucleotide sequence ID" value="NZ_FZOJ01000018.1"/>
</dbReference>
<dbReference type="OrthoDB" id="9809406at2"/>
<evidence type="ECO:0000313" key="3">
    <source>
        <dbReference type="Proteomes" id="UP000198304"/>
    </source>
</evidence>
<name>A0A239GTM3_9FIRM</name>
<dbReference type="EMBL" id="FZOJ01000018">
    <property type="protein sequence ID" value="SNS71424.1"/>
    <property type="molecule type" value="Genomic_DNA"/>
</dbReference>
<gene>
    <name evidence="2" type="ORF">SAMN05446037_101844</name>
</gene>
<keyword evidence="3" id="KW-1185">Reference proteome</keyword>
<reference evidence="2 3" key="1">
    <citation type="submission" date="2017-06" db="EMBL/GenBank/DDBJ databases">
        <authorList>
            <person name="Kim H.J."/>
            <person name="Triplett B.A."/>
        </authorList>
    </citation>
    <scope>NUCLEOTIDE SEQUENCE [LARGE SCALE GENOMIC DNA]</scope>
    <source>
        <strain evidence="2 3">SCA</strain>
    </source>
</reference>
<dbReference type="SMART" id="SM00909">
    <property type="entry name" value="Germane"/>
    <property type="match status" value="2"/>
</dbReference>
<dbReference type="AlphaFoldDB" id="A0A239GTM3"/>
<dbReference type="Proteomes" id="UP000198304">
    <property type="component" value="Unassembled WGS sequence"/>
</dbReference>
<organism evidence="2 3">
    <name type="scientific">Anaerovirgula multivorans</name>
    <dbReference type="NCBI Taxonomy" id="312168"/>
    <lineage>
        <taxon>Bacteria</taxon>
        <taxon>Bacillati</taxon>
        <taxon>Bacillota</taxon>
        <taxon>Clostridia</taxon>
        <taxon>Peptostreptococcales</taxon>
        <taxon>Natronincolaceae</taxon>
        <taxon>Anaerovirgula</taxon>
    </lineage>
</organism>
<sequence>MKRYKLVIIVIVLCLMVVLSGCENPLAKLVGEKEASDTSYVSYLIDNEGFVDVEDEGLRKTVLYYRDEKGFVIPVMRRIPWEEGIAKSAVGQLVDRPVVREDLSTIGLLPVLPAGTEIIGMSINEGLCKVDFSNELLSYSSELEEKSIVQAVIYTLTEFETIDQVQIMVEGDIMNKLTYGTKIGEPLERANINLAYELSQENIPVVVYYKGTTNGEETFFVPVTKGTNAMKVDIKSALVALLEGAPDDSGLYSEIPFGATINDVYVKEGVAYIDFSEEIKHMPESPVHQQSLVYELGLTLREIEPTIAQIRILSNGTEVQLSSDISLNLPQFSNEF</sequence>
<dbReference type="InterPro" id="IPR019606">
    <property type="entry name" value="GerMN"/>
</dbReference>
<feature type="domain" description="GerMN" evidence="1">
    <location>
        <begin position="234"/>
        <end position="323"/>
    </location>
</feature>
<dbReference type="PROSITE" id="PS51257">
    <property type="entry name" value="PROKAR_LIPOPROTEIN"/>
    <property type="match status" value="1"/>
</dbReference>
<dbReference type="Pfam" id="PF10646">
    <property type="entry name" value="Germane"/>
    <property type="match status" value="2"/>
</dbReference>
<proteinExistence type="predicted"/>
<accession>A0A239GTM3</accession>
<protein>
    <submittedName>
        <fullName evidence="2">Germination protein M</fullName>
    </submittedName>
</protein>
<feature type="domain" description="GerMN" evidence="1">
    <location>
        <begin position="86"/>
        <end position="178"/>
    </location>
</feature>
<evidence type="ECO:0000313" key="2">
    <source>
        <dbReference type="EMBL" id="SNS71424.1"/>
    </source>
</evidence>